<keyword evidence="1" id="KW-0175">Coiled coil</keyword>
<feature type="region of interest" description="Disordered" evidence="2">
    <location>
        <begin position="1"/>
        <end position="56"/>
    </location>
</feature>
<evidence type="ECO:0000259" key="3">
    <source>
        <dbReference type="Pfam" id="PF10252"/>
    </source>
</evidence>
<dbReference type="InterPro" id="IPR039876">
    <property type="entry name" value="HAP28"/>
</dbReference>
<dbReference type="AlphaFoldDB" id="A0A0B0P339"/>
<evidence type="ECO:0000256" key="2">
    <source>
        <dbReference type="SAM" id="MobiDB-lite"/>
    </source>
</evidence>
<gene>
    <name evidence="4" type="ORF">F383_04177</name>
</gene>
<organism evidence="4 5">
    <name type="scientific">Gossypium arboreum</name>
    <name type="common">Tree cotton</name>
    <name type="synonym">Gossypium nanking</name>
    <dbReference type="NCBI Taxonomy" id="29729"/>
    <lineage>
        <taxon>Eukaryota</taxon>
        <taxon>Viridiplantae</taxon>
        <taxon>Streptophyta</taxon>
        <taxon>Embryophyta</taxon>
        <taxon>Tracheophyta</taxon>
        <taxon>Spermatophyta</taxon>
        <taxon>Magnoliopsida</taxon>
        <taxon>eudicotyledons</taxon>
        <taxon>Gunneridae</taxon>
        <taxon>Pentapetalae</taxon>
        <taxon>rosids</taxon>
        <taxon>malvids</taxon>
        <taxon>Malvales</taxon>
        <taxon>Malvaceae</taxon>
        <taxon>Malvoideae</taxon>
        <taxon>Gossypium</taxon>
    </lineage>
</organism>
<dbReference type="InterPro" id="IPR019380">
    <property type="entry name" value="Casein_kinase_sb_PP28"/>
</dbReference>
<dbReference type="Proteomes" id="UP000032142">
    <property type="component" value="Unassembled WGS sequence"/>
</dbReference>
<evidence type="ECO:0000256" key="1">
    <source>
        <dbReference type="SAM" id="Coils"/>
    </source>
</evidence>
<keyword evidence="5" id="KW-1185">Reference proteome</keyword>
<evidence type="ECO:0000313" key="5">
    <source>
        <dbReference type="Proteomes" id="UP000032142"/>
    </source>
</evidence>
<reference evidence="5" key="1">
    <citation type="submission" date="2014-09" db="EMBL/GenBank/DDBJ databases">
        <authorList>
            <person name="Mudge J."/>
            <person name="Ramaraj T."/>
            <person name="Lindquist I.E."/>
            <person name="Bharti A.K."/>
            <person name="Sundararajan A."/>
            <person name="Cameron C.T."/>
            <person name="Woodward J.E."/>
            <person name="May G.D."/>
            <person name="Brubaker C."/>
            <person name="Broadhvest J."/>
            <person name="Wilkins T.A."/>
        </authorList>
    </citation>
    <scope>NUCLEOTIDE SEQUENCE</scope>
    <source>
        <strain evidence="5">cv. AKA8401</strain>
    </source>
</reference>
<dbReference type="EMBL" id="KN410867">
    <property type="protein sequence ID" value="KHG18564.1"/>
    <property type="molecule type" value="Genomic_DNA"/>
</dbReference>
<evidence type="ECO:0000313" key="4">
    <source>
        <dbReference type="EMBL" id="KHG18564.1"/>
    </source>
</evidence>
<feature type="coiled-coil region" evidence="1">
    <location>
        <begin position="82"/>
        <end position="135"/>
    </location>
</feature>
<protein>
    <submittedName>
        <fullName evidence="4">Pdap1</fullName>
    </submittedName>
</protein>
<proteinExistence type="predicted"/>
<sequence length="142" mass="16431">MGRGKFKGKPTGHRHFSTPEELLAGSSARPRTFKKEQAEVEEEEERSEEEVEEEPELEWAEVMSRSLFITLIETAVDYLLQSSKEEIEKQKAHERYMKLQEQGKTEQARKDLERLALIRKQRAEAAKKREEEKAAVIAFGGL</sequence>
<name>A0A0B0P339_GOSAR</name>
<feature type="compositionally biased region" description="Basic residues" evidence="2">
    <location>
        <begin position="1"/>
        <end position="16"/>
    </location>
</feature>
<feature type="domain" description="Casein kinase substrate phosphoprotein PP28" evidence="3">
    <location>
        <begin position="81"/>
        <end position="134"/>
    </location>
</feature>
<dbReference type="Pfam" id="PF10252">
    <property type="entry name" value="PP28"/>
    <property type="match status" value="1"/>
</dbReference>
<dbReference type="PANTHER" id="PTHR22055">
    <property type="entry name" value="28 KDA HEAT- AND ACID-STABLE PHOSPHOPROTEIN PDGF-ASSOCIATED PROTEIN"/>
    <property type="match status" value="1"/>
</dbReference>
<accession>A0A0B0P339</accession>
<feature type="compositionally biased region" description="Acidic residues" evidence="2">
    <location>
        <begin position="39"/>
        <end position="56"/>
    </location>
</feature>